<gene>
    <name evidence="1" type="ORF">WKI67_00275</name>
</gene>
<dbReference type="Proteomes" id="UP001377168">
    <property type="component" value="Unassembled WGS sequence"/>
</dbReference>
<dbReference type="EC" id="2.3.1.-" evidence="1"/>
<evidence type="ECO:0000313" key="1">
    <source>
        <dbReference type="EMBL" id="MEJ8631940.1"/>
    </source>
</evidence>
<comment type="caution">
    <text evidence="1">The sequence shown here is derived from an EMBL/GenBank/DDBJ whole genome shotgun (WGS) entry which is preliminary data.</text>
</comment>
<keyword evidence="1" id="KW-0808">Transferase</keyword>
<keyword evidence="2" id="KW-1185">Reference proteome</keyword>
<protein>
    <submittedName>
        <fullName evidence="1">GNAT family N-acetyltransferase</fullName>
        <ecNumber evidence="1">2.3.1.-</ecNumber>
    </submittedName>
</protein>
<sequence length="89" mass="9569">MGLCELAVRPPWQSHGIGARLHTALLTAIAPQWSSLLALPANQRGQDLYTRLGYRYAGPYRNTPGGPEFDLLLLHVTSPDTAAQGEAAS</sequence>
<evidence type="ECO:0000313" key="2">
    <source>
        <dbReference type="Proteomes" id="UP001377168"/>
    </source>
</evidence>
<dbReference type="EMBL" id="JBBKAJ010000002">
    <property type="protein sequence ID" value="MEJ8631940.1"/>
    <property type="molecule type" value="Genomic_DNA"/>
</dbReference>
<keyword evidence="1" id="KW-0012">Acyltransferase</keyword>
<name>A0ACC6PKM3_9ACTN</name>
<proteinExistence type="predicted"/>
<organism evidence="1 2">
    <name type="scientific">Streptomyces achmelvichensis</name>
    <dbReference type="NCBI Taxonomy" id="3134111"/>
    <lineage>
        <taxon>Bacteria</taxon>
        <taxon>Bacillati</taxon>
        <taxon>Actinomycetota</taxon>
        <taxon>Actinomycetes</taxon>
        <taxon>Kitasatosporales</taxon>
        <taxon>Streptomycetaceae</taxon>
        <taxon>Streptomyces</taxon>
    </lineage>
</organism>
<reference evidence="1" key="1">
    <citation type="submission" date="2024-03" db="EMBL/GenBank/DDBJ databases">
        <title>Novel Streptomyces species of biotechnological and ecological value are a feature of Machair soil.</title>
        <authorList>
            <person name="Prole J.R."/>
            <person name="Goodfellow M."/>
            <person name="Allenby N."/>
            <person name="Ward A.C."/>
        </authorList>
    </citation>
    <scope>NUCLEOTIDE SEQUENCE</scope>
    <source>
        <strain evidence="1">MS2.AVA.5</strain>
    </source>
</reference>
<accession>A0ACC6PKM3</accession>